<evidence type="ECO:0000256" key="3">
    <source>
        <dbReference type="PROSITE-ProRule" id="PRU00023"/>
    </source>
</evidence>
<keyword evidence="1" id="KW-0677">Repeat</keyword>
<dbReference type="CDD" id="cd03716">
    <property type="entry name" value="SOCS_ASB_like"/>
    <property type="match status" value="1"/>
</dbReference>
<reference evidence="6" key="1">
    <citation type="submission" date="2025-08" db="UniProtKB">
        <authorList>
            <consortium name="RefSeq"/>
        </authorList>
    </citation>
    <scope>IDENTIFICATION</scope>
</reference>
<dbReference type="GeneID" id="101848718"/>
<evidence type="ECO:0000256" key="2">
    <source>
        <dbReference type="ARBA" id="ARBA00023043"/>
    </source>
</evidence>
<dbReference type="InterPro" id="IPR001496">
    <property type="entry name" value="SOCS_box"/>
</dbReference>
<protein>
    <submittedName>
        <fullName evidence="6">Ankyrin-3</fullName>
    </submittedName>
</protein>
<dbReference type="Pfam" id="PF12796">
    <property type="entry name" value="Ank_2"/>
    <property type="match status" value="1"/>
</dbReference>
<dbReference type="InterPro" id="IPR036036">
    <property type="entry name" value="SOCS_box-like_dom_sf"/>
</dbReference>
<evidence type="ECO:0000313" key="6">
    <source>
        <dbReference type="RefSeq" id="XP_012946269.1"/>
    </source>
</evidence>
<proteinExistence type="predicted"/>
<evidence type="ECO:0000256" key="1">
    <source>
        <dbReference type="ARBA" id="ARBA00022737"/>
    </source>
</evidence>
<dbReference type="SUPFAM" id="SSF158235">
    <property type="entry name" value="SOCS box-like"/>
    <property type="match status" value="1"/>
</dbReference>
<organism evidence="5 6">
    <name type="scientific">Aplysia californica</name>
    <name type="common">California sea hare</name>
    <dbReference type="NCBI Taxonomy" id="6500"/>
    <lineage>
        <taxon>Eukaryota</taxon>
        <taxon>Metazoa</taxon>
        <taxon>Spiralia</taxon>
        <taxon>Lophotrochozoa</taxon>
        <taxon>Mollusca</taxon>
        <taxon>Gastropoda</taxon>
        <taxon>Heterobranchia</taxon>
        <taxon>Euthyneura</taxon>
        <taxon>Tectipleura</taxon>
        <taxon>Aplysiida</taxon>
        <taxon>Aplysioidea</taxon>
        <taxon>Aplysiidae</taxon>
        <taxon>Aplysia</taxon>
    </lineage>
</organism>
<dbReference type="PANTHER" id="PTHR24198">
    <property type="entry name" value="ANKYRIN REPEAT AND PROTEIN KINASE DOMAIN-CONTAINING PROTEIN"/>
    <property type="match status" value="1"/>
</dbReference>
<feature type="repeat" description="ANK" evidence="3">
    <location>
        <begin position="112"/>
        <end position="144"/>
    </location>
</feature>
<dbReference type="Gene3D" id="1.25.40.20">
    <property type="entry name" value="Ankyrin repeat-containing domain"/>
    <property type="match status" value="3"/>
</dbReference>
<dbReference type="PROSITE" id="PS50225">
    <property type="entry name" value="SOCS"/>
    <property type="match status" value="1"/>
</dbReference>
<evidence type="ECO:0000313" key="5">
    <source>
        <dbReference type="Proteomes" id="UP000694888"/>
    </source>
</evidence>
<dbReference type="Proteomes" id="UP000694888">
    <property type="component" value="Unplaced"/>
</dbReference>
<dbReference type="PANTHER" id="PTHR24198:SF194">
    <property type="entry name" value="INVERSIN-A"/>
    <property type="match status" value="1"/>
</dbReference>
<dbReference type="SMART" id="SM00969">
    <property type="entry name" value="SOCS_box"/>
    <property type="match status" value="1"/>
</dbReference>
<dbReference type="InterPro" id="IPR002110">
    <property type="entry name" value="Ankyrin_rpt"/>
</dbReference>
<name>A0ABM1AEQ7_APLCA</name>
<dbReference type="RefSeq" id="XP_012946269.1">
    <property type="nucleotide sequence ID" value="XM_013090815.2"/>
</dbReference>
<dbReference type="PROSITE" id="PS50088">
    <property type="entry name" value="ANK_REPEAT"/>
    <property type="match status" value="1"/>
</dbReference>
<dbReference type="SUPFAM" id="SSF48403">
    <property type="entry name" value="Ankyrin repeat"/>
    <property type="match status" value="2"/>
</dbReference>
<feature type="domain" description="SOCS box" evidence="4">
    <location>
        <begin position="715"/>
        <end position="757"/>
    </location>
</feature>
<keyword evidence="2 3" id="KW-0040">ANK repeat</keyword>
<keyword evidence="5" id="KW-1185">Reference proteome</keyword>
<accession>A0ABM1AEQ7</accession>
<dbReference type="InterPro" id="IPR036770">
    <property type="entry name" value="Ankyrin_rpt-contain_sf"/>
</dbReference>
<evidence type="ECO:0000259" key="4">
    <source>
        <dbReference type="PROSITE" id="PS50225"/>
    </source>
</evidence>
<gene>
    <name evidence="6" type="primary">LOC101848718</name>
</gene>
<dbReference type="Pfam" id="PF07525">
    <property type="entry name" value="SOCS_box"/>
    <property type="match status" value="1"/>
</dbReference>
<dbReference type="SMART" id="SM00248">
    <property type="entry name" value="ANK"/>
    <property type="match status" value="6"/>
</dbReference>
<sequence length="757" mass="84866">MPFREVMYSYFLSLYQYVRTAWPVSIIYGPSHVAPSEETREKIGRLIALIKGSEEKSAELFSVLKSLPRGEDWLSVTDPDTGYDVLQHAVLYRRKDMIVYLVTHGCDPARYHCSPPVHLAAYLGEVNVLQMLMDFGAKTSEKRGICYPESHVPIAYEARYFSFSEYPVYLCKTHRMTPIQCAIHKDNLSCAQAILKREGVGTRRDLNPHSLLMYACREGAPQCIQYFVDNYPEGINSYLDGDTPLLAAVPWGEECVSILLESGADVHLRSEGIQETALHRLYRQNMDGLFTIYDTTKYLLTTGIEQEVNAYTDLGETPLHMLISHVSYTGGNYVDPQRRTPRAQLQDSYQKQVLAGIRLLLEFNADPHLLNSPGLTSLSRMLHIGLKAVHPGDKCECVESSQPNMFIQDYRHDYHNLAVAMETLLQFGSRPNFTCQVGHSPLILLLQLLLYDDLANICPQHRHVVHALQVLLQNGADPNFTDGGQGTAFSLVAFICRRCFVSSSQTGNSAGVFDTRHNPPASLREQFAGVMNDVLAVLLQYGLEPNHVTSKSSQHLRGGQGNGLIEFVKLAGHASSSMEFEVMEKWIRTLLQWGADPDLEPYPSEPIICHCQSSIFLKKLGTQPLSHYIHEVKDKESLLSNVSVQRVLLLFYHSMSHAALHSCLSATRSMVHLRPLGLAPLNDARLHALTPTTSVSSLCDGSLDFLSMINAMSESPRSLKEIARVSIYKSMDRQLAGRVEELPIPHIVKRYLMEVSS</sequence>